<keyword evidence="8 10" id="KW-0414">Isoprene biosynthesis</keyword>
<comment type="similarity">
    <text evidence="1 10">Belongs to the GHMP kinase family. IspE subfamily.</text>
</comment>
<dbReference type="GO" id="GO:0016114">
    <property type="term" value="P:terpenoid biosynthetic process"/>
    <property type="evidence" value="ECO:0007669"/>
    <property type="project" value="InterPro"/>
</dbReference>
<evidence type="ECO:0000259" key="11">
    <source>
        <dbReference type="Pfam" id="PF00288"/>
    </source>
</evidence>
<name>A0A059G071_9PROT</name>
<dbReference type="InterPro" id="IPR004424">
    <property type="entry name" value="IspE"/>
</dbReference>
<dbReference type="GO" id="GO:0005524">
    <property type="term" value="F:ATP binding"/>
    <property type="evidence" value="ECO:0007669"/>
    <property type="project" value="UniProtKB-UniRule"/>
</dbReference>
<dbReference type="PATRIC" id="fig|1280951.3.peg.372"/>
<keyword evidence="5 10" id="KW-0547">Nucleotide-binding</keyword>
<evidence type="ECO:0000313" key="13">
    <source>
        <dbReference type="EMBL" id="KCZ96382.1"/>
    </source>
</evidence>
<keyword evidence="6 10" id="KW-0418">Kinase</keyword>
<evidence type="ECO:0000256" key="7">
    <source>
        <dbReference type="ARBA" id="ARBA00022840"/>
    </source>
</evidence>
<organism evidence="13 14">
    <name type="scientific">Hyphomonas hirschiana VP5</name>
    <dbReference type="NCBI Taxonomy" id="1280951"/>
    <lineage>
        <taxon>Bacteria</taxon>
        <taxon>Pseudomonadati</taxon>
        <taxon>Pseudomonadota</taxon>
        <taxon>Alphaproteobacteria</taxon>
        <taxon>Hyphomonadales</taxon>
        <taxon>Hyphomonadaceae</taxon>
        <taxon>Hyphomonas</taxon>
    </lineage>
</organism>
<evidence type="ECO:0000256" key="2">
    <source>
        <dbReference type="ARBA" id="ARBA00012052"/>
    </source>
</evidence>
<dbReference type="Gene3D" id="3.30.230.10">
    <property type="match status" value="1"/>
</dbReference>
<evidence type="ECO:0000313" key="14">
    <source>
        <dbReference type="Proteomes" id="UP000025061"/>
    </source>
</evidence>
<dbReference type="InterPro" id="IPR036554">
    <property type="entry name" value="GHMP_kinase_C_sf"/>
</dbReference>
<evidence type="ECO:0000256" key="9">
    <source>
        <dbReference type="ARBA" id="ARBA00032554"/>
    </source>
</evidence>
<dbReference type="AlphaFoldDB" id="A0A059G071"/>
<dbReference type="PANTHER" id="PTHR43527">
    <property type="entry name" value="4-DIPHOSPHOCYTIDYL-2-C-METHYL-D-ERYTHRITOL KINASE, CHLOROPLASTIC"/>
    <property type="match status" value="1"/>
</dbReference>
<comment type="pathway">
    <text evidence="10">Isoprenoid biosynthesis; isopentenyl diphosphate biosynthesis via DXP pathway; isopentenyl diphosphate from 1-deoxy-D-xylulose 5-phosphate: step 3/6.</text>
</comment>
<keyword evidence="14" id="KW-1185">Reference proteome</keyword>
<comment type="catalytic activity">
    <reaction evidence="10">
        <text>4-CDP-2-C-methyl-D-erythritol + ATP = 4-CDP-2-C-methyl-D-erythritol 2-phosphate + ADP + H(+)</text>
        <dbReference type="Rhea" id="RHEA:18437"/>
        <dbReference type="ChEBI" id="CHEBI:15378"/>
        <dbReference type="ChEBI" id="CHEBI:30616"/>
        <dbReference type="ChEBI" id="CHEBI:57823"/>
        <dbReference type="ChEBI" id="CHEBI:57919"/>
        <dbReference type="ChEBI" id="CHEBI:456216"/>
        <dbReference type="EC" id="2.7.1.148"/>
    </reaction>
</comment>
<dbReference type="GO" id="GO:0019288">
    <property type="term" value="P:isopentenyl diphosphate biosynthetic process, methylerythritol 4-phosphate pathway"/>
    <property type="evidence" value="ECO:0007669"/>
    <property type="project" value="UniProtKB-UniRule"/>
</dbReference>
<accession>A0A059G071</accession>
<dbReference type="InterPro" id="IPR020568">
    <property type="entry name" value="Ribosomal_Su5_D2-typ_SF"/>
</dbReference>
<feature type="active site" evidence="10">
    <location>
        <position position="15"/>
    </location>
</feature>
<evidence type="ECO:0000256" key="6">
    <source>
        <dbReference type="ARBA" id="ARBA00022777"/>
    </source>
</evidence>
<gene>
    <name evidence="10" type="primary">ispE</name>
    <name evidence="13" type="ORF">HHI_01845</name>
</gene>
<dbReference type="Pfam" id="PF08544">
    <property type="entry name" value="GHMP_kinases_C"/>
    <property type="match status" value="1"/>
</dbReference>
<dbReference type="OrthoDB" id="9809438at2"/>
<dbReference type="UniPathway" id="UPA00056">
    <property type="reaction ID" value="UER00094"/>
</dbReference>
<dbReference type="NCBIfam" id="NF011202">
    <property type="entry name" value="PRK14608.1"/>
    <property type="match status" value="1"/>
</dbReference>
<keyword evidence="4 10" id="KW-0808">Transferase</keyword>
<proteinExistence type="inferred from homology"/>
<dbReference type="HAMAP" id="MF_00061">
    <property type="entry name" value="IspE"/>
    <property type="match status" value="1"/>
</dbReference>
<dbReference type="InterPro" id="IPR006204">
    <property type="entry name" value="GHMP_kinase_N_dom"/>
</dbReference>
<evidence type="ECO:0000256" key="10">
    <source>
        <dbReference type="HAMAP-Rule" id="MF_00061"/>
    </source>
</evidence>
<keyword evidence="7 10" id="KW-0067">ATP-binding</keyword>
<dbReference type="SUPFAM" id="SSF55060">
    <property type="entry name" value="GHMP Kinase, C-terminal domain"/>
    <property type="match status" value="1"/>
</dbReference>
<dbReference type="GO" id="GO:0050515">
    <property type="term" value="F:4-(cytidine 5'-diphospho)-2-C-methyl-D-erythritol kinase activity"/>
    <property type="evidence" value="ECO:0007669"/>
    <property type="project" value="UniProtKB-UniRule"/>
</dbReference>
<dbReference type="Gene3D" id="3.30.70.890">
    <property type="entry name" value="GHMP kinase, C-terminal domain"/>
    <property type="match status" value="1"/>
</dbReference>
<sequence length="298" mass="30215">MSTADKSLSGWAPAKVNLYLHVGPPKPNGRHDLESLVMFSGSGAADHLTAEPAEGLSLSVAGPFAAAAGAGDDNLVLQAARALQAASGTQQGARLSLKKWLPVAAGIGGGSSDAATALRLLTKLWALDPNHAIALAPGLGGDVPVALAGQPSLMRGEGERVTPLPALPPVYAVLVNPGVPCPTGPVFRDHDAAGGGAGFAEIDPPPEFSGPKAFAAWLGQQRNDLESPAIARVPEIGAVLEFLRAQPGVLLARMSGSGATCFALCEALAFAERATAVIAHDAHKAHWWTAASRLGAAP</sequence>
<comment type="caution">
    <text evidence="13">The sequence shown here is derived from an EMBL/GenBank/DDBJ whole genome shotgun (WGS) entry which is preliminary data.</text>
</comment>
<evidence type="ECO:0000256" key="1">
    <source>
        <dbReference type="ARBA" id="ARBA00009684"/>
    </source>
</evidence>
<dbReference type="SUPFAM" id="SSF54211">
    <property type="entry name" value="Ribosomal protein S5 domain 2-like"/>
    <property type="match status" value="1"/>
</dbReference>
<dbReference type="Pfam" id="PF00288">
    <property type="entry name" value="GHMP_kinases_N"/>
    <property type="match status" value="1"/>
</dbReference>
<dbReference type="PIRSF" id="PIRSF010376">
    <property type="entry name" value="IspE"/>
    <property type="match status" value="1"/>
</dbReference>
<protein>
    <recommendedName>
        <fullName evidence="3 10">4-diphosphocytidyl-2-C-methyl-D-erythritol kinase</fullName>
        <shortName evidence="10">CMK</shortName>
        <ecNumber evidence="2 10">2.7.1.148</ecNumber>
    </recommendedName>
    <alternativeName>
        <fullName evidence="9 10">4-(cytidine-5'-diphospho)-2-C-methyl-D-erythritol kinase</fullName>
    </alternativeName>
</protein>
<dbReference type="EMBL" id="ARYI01000001">
    <property type="protein sequence ID" value="KCZ96382.1"/>
    <property type="molecule type" value="Genomic_DNA"/>
</dbReference>
<feature type="domain" description="GHMP kinase C-terminal" evidence="12">
    <location>
        <begin position="218"/>
        <end position="267"/>
    </location>
</feature>
<dbReference type="EC" id="2.7.1.148" evidence="2 10"/>
<dbReference type="RefSeq" id="WP_011645705.1">
    <property type="nucleotide sequence ID" value="NZ_ARYI01000001.1"/>
</dbReference>
<dbReference type="Proteomes" id="UP000025061">
    <property type="component" value="Unassembled WGS sequence"/>
</dbReference>
<comment type="function">
    <text evidence="10">Catalyzes the phosphorylation of the position 2 hydroxy group of 4-diphosphocytidyl-2C-methyl-D-erythritol.</text>
</comment>
<evidence type="ECO:0000256" key="4">
    <source>
        <dbReference type="ARBA" id="ARBA00022679"/>
    </source>
</evidence>
<evidence type="ECO:0000256" key="3">
    <source>
        <dbReference type="ARBA" id="ARBA00017473"/>
    </source>
</evidence>
<evidence type="ECO:0000256" key="8">
    <source>
        <dbReference type="ARBA" id="ARBA00023229"/>
    </source>
</evidence>
<dbReference type="InterPro" id="IPR014721">
    <property type="entry name" value="Ribsml_uS5_D2-typ_fold_subgr"/>
</dbReference>
<feature type="binding site" evidence="10">
    <location>
        <begin position="102"/>
        <end position="112"/>
    </location>
    <ligand>
        <name>ATP</name>
        <dbReference type="ChEBI" id="CHEBI:30616"/>
    </ligand>
</feature>
<dbReference type="PANTHER" id="PTHR43527:SF2">
    <property type="entry name" value="4-DIPHOSPHOCYTIDYL-2-C-METHYL-D-ERYTHRITOL KINASE, CHLOROPLASTIC"/>
    <property type="match status" value="1"/>
</dbReference>
<feature type="active site" evidence="10">
    <location>
        <position position="142"/>
    </location>
</feature>
<dbReference type="InterPro" id="IPR013750">
    <property type="entry name" value="GHMP_kinase_C_dom"/>
</dbReference>
<feature type="domain" description="GHMP kinase N-terminal" evidence="11">
    <location>
        <begin position="74"/>
        <end position="149"/>
    </location>
</feature>
<reference evidence="13 14" key="1">
    <citation type="submission" date="2013-04" db="EMBL/GenBank/DDBJ databases">
        <title>Hyphomonas hirschiana VP5 Genome Sequencing.</title>
        <authorList>
            <person name="Lai Q."/>
            <person name="Shao Z."/>
        </authorList>
    </citation>
    <scope>NUCLEOTIDE SEQUENCE [LARGE SCALE GENOMIC DNA]</scope>
    <source>
        <strain evidence="13 14">VP5</strain>
    </source>
</reference>
<dbReference type="SMR" id="A0A059G071"/>
<evidence type="ECO:0000256" key="5">
    <source>
        <dbReference type="ARBA" id="ARBA00022741"/>
    </source>
</evidence>
<evidence type="ECO:0000259" key="12">
    <source>
        <dbReference type="Pfam" id="PF08544"/>
    </source>
</evidence>